<evidence type="ECO:0000313" key="1">
    <source>
        <dbReference type="EMBL" id="MEQ2558726.1"/>
    </source>
</evidence>
<sequence length="81" mass="9483">MKLYSELFCTYSMEEKNRVIHILEEHQIPYKISTNGNTMRNLGSRGMALDQFGEKPEVSCEYRIRVPKEQLEQAQHLSHLG</sequence>
<dbReference type="RefSeq" id="WP_177963658.1">
    <property type="nucleotide sequence ID" value="NZ_JBBMEX010000015.1"/>
</dbReference>
<protein>
    <recommendedName>
        <fullName evidence="3">DUF2007 domain-containing protein</fullName>
    </recommendedName>
</protein>
<proteinExistence type="predicted"/>
<keyword evidence="2" id="KW-1185">Reference proteome</keyword>
<accession>A0ABV1HGA7</accession>
<reference evidence="1 2" key="1">
    <citation type="submission" date="2024-03" db="EMBL/GenBank/DDBJ databases">
        <title>Human intestinal bacterial collection.</title>
        <authorList>
            <person name="Pauvert C."/>
            <person name="Hitch T.C.A."/>
            <person name="Clavel T."/>
        </authorList>
    </citation>
    <scope>NUCLEOTIDE SEQUENCE [LARGE SCALE GENOMIC DNA]</scope>
    <source>
        <strain evidence="1 2">CLA-AA-H185</strain>
    </source>
</reference>
<gene>
    <name evidence="1" type="ORF">WMO43_12770</name>
</gene>
<evidence type="ECO:0008006" key="3">
    <source>
        <dbReference type="Google" id="ProtNLM"/>
    </source>
</evidence>
<dbReference type="Proteomes" id="UP001454489">
    <property type="component" value="Unassembled WGS sequence"/>
</dbReference>
<comment type="caution">
    <text evidence="1">The sequence shown here is derived from an EMBL/GenBank/DDBJ whole genome shotgun (WGS) entry which is preliminary data.</text>
</comment>
<evidence type="ECO:0000313" key="2">
    <source>
        <dbReference type="Proteomes" id="UP001454489"/>
    </source>
</evidence>
<organism evidence="1 2">
    <name type="scientific">Maccoyibacter intestinihominis</name>
    <dbReference type="NCBI Taxonomy" id="3133499"/>
    <lineage>
        <taxon>Bacteria</taxon>
        <taxon>Bacillati</taxon>
        <taxon>Bacillota</taxon>
        <taxon>Clostridia</taxon>
        <taxon>Lachnospirales</taxon>
        <taxon>Lachnospiraceae</taxon>
        <taxon>Maccoyibacter</taxon>
    </lineage>
</organism>
<name>A0ABV1HGA7_9FIRM</name>
<dbReference type="EMBL" id="JBBMEX010000015">
    <property type="protein sequence ID" value="MEQ2558726.1"/>
    <property type="molecule type" value="Genomic_DNA"/>
</dbReference>